<dbReference type="EMBL" id="JAXLPB010000001">
    <property type="protein sequence ID" value="MDY8107905.1"/>
    <property type="molecule type" value="Genomic_DNA"/>
</dbReference>
<keyword evidence="2" id="KW-1185">Reference proteome</keyword>
<proteinExistence type="predicted"/>
<evidence type="ECO:0000313" key="1">
    <source>
        <dbReference type="EMBL" id="MDY8107905.1"/>
    </source>
</evidence>
<comment type="caution">
    <text evidence="1">The sequence shown here is derived from an EMBL/GenBank/DDBJ whole genome shotgun (WGS) entry which is preliminary data.</text>
</comment>
<dbReference type="Proteomes" id="UP001294412">
    <property type="component" value="Unassembled WGS sequence"/>
</dbReference>
<name>A0ABU5HYL7_9HYPH</name>
<dbReference type="InterPro" id="IPR052922">
    <property type="entry name" value="Cytidylate_Kinase-2"/>
</dbReference>
<dbReference type="RefSeq" id="WP_322185347.1">
    <property type="nucleotide sequence ID" value="NZ_JAXLPB010000001.1"/>
</dbReference>
<evidence type="ECO:0008006" key="3">
    <source>
        <dbReference type="Google" id="ProtNLM"/>
    </source>
</evidence>
<dbReference type="PANTHER" id="PTHR37816:SF3">
    <property type="entry name" value="MODULATES DNA TOPOLOGY"/>
    <property type="match status" value="1"/>
</dbReference>
<organism evidence="1 2">
    <name type="scientific">Fulvimarina uroteuthidis</name>
    <dbReference type="NCBI Taxonomy" id="3098149"/>
    <lineage>
        <taxon>Bacteria</taxon>
        <taxon>Pseudomonadati</taxon>
        <taxon>Pseudomonadota</taxon>
        <taxon>Alphaproteobacteria</taxon>
        <taxon>Hyphomicrobiales</taxon>
        <taxon>Aurantimonadaceae</taxon>
        <taxon>Fulvimarina</taxon>
    </lineage>
</organism>
<accession>A0ABU5HYL7</accession>
<sequence>MDQLFFEPGWKPTPKPELAKRVAAAISEDGGVFDGNNSGTLQMRLEKAHSLIWLDLPLWITFPRIIRRLVRNYGTVRPDMADGCPERFDMEFLRWAWTFPQHSRPRQEIEFEAFGKMKYRLASKRDISRFLRRIERTGTTWDAVEPK</sequence>
<evidence type="ECO:0000313" key="2">
    <source>
        <dbReference type="Proteomes" id="UP001294412"/>
    </source>
</evidence>
<dbReference type="PANTHER" id="PTHR37816">
    <property type="entry name" value="YALI0E33011P"/>
    <property type="match status" value="1"/>
</dbReference>
<protein>
    <recommendedName>
        <fullName evidence="3">Adenylate kinase</fullName>
    </recommendedName>
</protein>
<gene>
    <name evidence="1" type="ORF">U0C82_01915</name>
</gene>
<reference evidence="1 2" key="1">
    <citation type="submission" date="2023-12" db="EMBL/GenBank/DDBJ databases">
        <title>Description of Novel Strain Fulvimarina sp. 2208YS6-2-32 isolated from Uroteuthis (Photololigo) edulis.</title>
        <authorList>
            <person name="Park J.-S."/>
        </authorList>
    </citation>
    <scope>NUCLEOTIDE SEQUENCE [LARGE SCALE GENOMIC DNA]</scope>
    <source>
        <strain evidence="1 2">2208YS6-2-32</strain>
    </source>
</reference>